<feature type="repeat" description="TPR" evidence="4">
    <location>
        <begin position="319"/>
        <end position="352"/>
    </location>
</feature>
<dbReference type="KEGG" id="oho:Oweho_0162"/>
<dbReference type="RefSeq" id="WP_014200545.1">
    <property type="nucleotide sequence ID" value="NC_016599.1"/>
</dbReference>
<dbReference type="PANTHER" id="PTHR45586">
    <property type="entry name" value="TPR REPEAT-CONTAINING PROTEIN PA4667"/>
    <property type="match status" value="1"/>
</dbReference>
<evidence type="ECO:0000256" key="6">
    <source>
        <dbReference type="SAM" id="SignalP"/>
    </source>
</evidence>
<feature type="signal peptide" evidence="6">
    <location>
        <begin position="1"/>
        <end position="27"/>
    </location>
</feature>
<dbReference type="STRING" id="926562.Oweho_0162"/>
<keyword evidence="5" id="KW-0175">Coiled coil</keyword>
<feature type="chain" id="PRO_5003514744" description="Outer membrane lipoprotein BamD-like domain-containing protein" evidence="6">
    <location>
        <begin position="28"/>
        <end position="1039"/>
    </location>
</feature>
<dbReference type="SUPFAM" id="SSF48452">
    <property type="entry name" value="TPR-like"/>
    <property type="match status" value="4"/>
</dbReference>
<dbReference type="eggNOG" id="COG0457">
    <property type="taxonomic scope" value="Bacteria"/>
</dbReference>
<gene>
    <name evidence="8" type="ordered locus">Oweho_0162</name>
</gene>
<accession>G8R6P1</accession>
<dbReference type="InterPro" id="IPR051012">
    <property type="entry name" value="CellSynth/LPSAsmb/PSIAsmb"/>
</dbReference>
<evidence type="ECO:0000256" key="2">
    <source>
        <dbReference type="ARBA" id="ARBA00022737"/>
    </source>
</evidence>
<dbReference type="eggNOG" id="COG1729">
    <property type="taxonomic scope" value="Bacteria"/>
</dbReference>
<feature type="coiled-coil region" evidence="5">
    <location>
        <begin position="983"/>
        <end position="1022"/>
    </location>
</feature>
<feature type="domain" description="Outer membrane lipoprotein BamD-like" evidence="7">
    <location>
        <begin position="600"/>
        <end position="689"/>
    </location>
</feature>
<dbReference type="PROSITE" id="PS50005">
    <property type="entry name" value="TPR"/>
    <property type="match status" value="2"/>
</dbReference>
<dbReference type="InterPro" id="IPR011990">
    <property type="entry name" value="TPR-like_helical_dom_sf"/>
</dbReference>
<evidence type="ECO:0000313" key="9">
    <source>
        <dbReference type="Proteomes" id="UP000005631"/>
    </source>
</evidence>
<name>G8R6P1_OWEHD</name>
<evidence type="ECO:0000256" key="4">
    <source>
        <dbReference type="PROSITE-ProRule" id="PRU00339"/>
    </source>
</evidence>
<dbReference type="SMART" id="SM00028">
    <property type="entry name" value="TPR"/>
    <property type="match status" value="10"/>
</dbReference>
<evidence type="ECO:0000259" key="7">
    <source>
        <dbReference type="Pfam" id="PF13525"/>
    </source>
</evidence>
<evidence type="ECO:0000313" key="8">
    <source>
        <dbReference type="EMBL" id="AEV31184.1"/>
    </source>
</evidence>
<dbReference type="InterPro" id="IPR019734">
    <property type="entry name" value="TPR_rpt"/>
</dbReference>
<evidence type="ECO:0000256" key="3">
    <source>
        <dbReference type="ARBA" id="ARBA00022803"/>
    </source>
</evidence>
<dbReference type="PANTHER" id="PTHR45586:SF1">
    <property type="entry name" value="LIPOPOLYSACCHARIDE ASSEMBLY PROTEIN B"/>
    <property type="match status" value="1"/>
</dbReference>
<protein>
    <recommendedName>
        <fullName evidence="7">Outer membrane lipoprotein BamD-like domain-containing protein</fullName>
    </recommendedName>
</protein>
<dbReference type="HOGENOM" id="CLU_011828_0_0_10"/>
<dbReference type="InterPro" id="IPR039565">
    <property type="entry name" value="BamD-like"/>
</dbReference>
<dbReference type="AlphaFoldDB" id="G8R6P1"/>
<keyword evidence="3 4" id="KW-0802">TPR repeat</keyword>
<organism evidence="8 9">
    <name type="scientific">Owenweeksia hongkongensis (strain DSM 17368 / CIP 108786 / JCM 12287 / NRRL B-23963 / UST20020801)</name>
    <dbReference type="NCBI Taxonomy" id="926562"/>
    <lineage>
        <taxon>Bacteria</taxon>
        <taxon>Pseudomonadati</taxon>
        <taxon>Bacteroidota</taxon>
        <taxon>Flavobacteriia</taxon>
        <taxon>Flavobacteriales</taxon>
        <taxon>Owenweeksiaceae</taxon>
        <taxon>Owenweeksia</taxon>
    </lineage>
</organism>
<evidence type="ECO:0000256" key="1">
    <source>
        <dbReference type="ARBA" id="ARBA00022729"/>
    </source>
</evidence>
<sequence length="1039" mass="118642">MVNHRMKALGLSVLMMCAMWSTGQTSAAAQDIGAQYENGLELFRKGQYGNAQRLLDDVAEEEYYNDRETRASAAYYAAICAMKLYNSDAESRVDAFAREFELSPLSNRLYFEYANARFSLKRYRDAAEYFEKVDKYRLSKKQLNEYYFKKGYSLLETEQIKQAKSLFFELKDKDSKYASSAKYYYAHLLYTDSNYTEALANFLPLQGDQSFGPLVPYYLAHIYYELKDFDKLLEVGEELIENATPTRAPEIAKLMGDAFYTREDYENAAKYLEIFKEKGGRMRQRDHFELGYAQYKMKKYPEAINSFNKITGGDEALQQNAYYHLGDCYLKVGNKQSAITAFKAASEITASPTIREDAYFNYAKLVYENSDPYTDAISVLNGFMDEFPNSPYIKEGNRYLANLYITTKDYERALQAISRTGMDSPAMREAYQKIAFYRGSELFGALKYTAALNKYNESLEYPINQTITALSKYWKGETYYRLAEYDKALDQFESFRGTAGSFNMSEYNLSLYQTGYCYYKKFDFQKAATNFRTYTKEAKKNDPRLPDAYLRMADSYLLTGGYLVASEFYQSALKAGTKEADYALFQRAECLGLARKKDEKIAQLQQLLNKYPSSIYAENAQYEIAVTELQMENYDKALASLNGFINEKPQSNLVPKAYLQKGLAYSNTDRNNEAIGVYKKVVSDYPGSEESIEAVGLARLVYARQNDIDGYLDWVSDLDFVNFSQSALDSTAYSAAFDQYSAGNCTGAISALSNYVNRFPKGLFSLKANYYLADCADRNNNTQQAAEAYERIVAMGRSEYTPEAVHYLANKAFTEKDYPEALKLFDQLAQVSDSRALTTQAQAGTMRSAFALGDYNKAAVYAELILENETQNAELVQVARRIAALGKVENEQWEEARPLLRELIASSGGEVKAEAFYNLALVNTKQKNYETSKTLVYQLIEELPDYKEWKMKGLILLAENFWYQDDIFQANYTLDFVISQAYSAEVTNEAQSMKDKIALMERQAVEEKKAELQKQSDSLMLDDGLMIIDESQEPADSLR</sequence>
<dbReference type="OrthoDB" id="9814448at2"/>
<dbReference type="Pfam" id="PF13525">
    <property type="entry name" value="YfiO"/>
    <property type="match status" value="1"/>
</dbReference>
<reference evidence="8 9" key="1">
    <citation type="journal article" date="2012" name="Stand. Genomic Sci.">
        <title>Genome sequence of the orange-pigmented seawater bacterium Owenweeksia hongkongensis type strain (UST20020801(T)).</title>
        <authorList>
            <person name="Riedel T."/>
            <person name="Held B."/>
            <person name="Nolan M."/>
            <person name="Lucas S."/>
            <person name="Lapidus A."/>
            <person name="Tice H."/>
            <person name="Del Rio T.G."/>
            <person name="Cheng J.F."/>
            <person name="Han C."/>
            <person name="Tapia R."/>
            <person name="Goodwin L.A."/>
            <person name="Pitluck S."/>
            <person name="Liolios K."/>
            <person name="Mavromatis K."/>
            <person name="Pagani I."/>
            <person name="Ivanova N."/>
            <person name="Mikhailova N."/>
            <person name="Pati A."/>
            <person name="Chen A."/>
            <person name="Palaniappan K."/>
            <person name="Rohde M."/>
            <person name="Tindall B.J."/>
            <person name="Detter J.C."/>
            <person name="Goker M."/>
            <person name="Woyke T."/>
            <person name="Bristow J."/>
            <person name="Eisen J.A."/>
            <person name="Markowitz V."/>
            <person name="Hugenholtz P."/>
            <person name="Klenk H.P."/>
            <person name="Kyrpides N.C."/>
        </authorList>
    </citation>
    <scope>NUCLEOTIDE SEQUENCE</scope>
    <source>
        <strain evidence="9">DSM 17368 / JCM 12287 / NRRL B-23963</strain>
    </source>
</reference>
<keyword evidence="9" id="KW-1185">Reference proteome</keyword>
<dbReference type="Proteomes" id="UP000005631">
    <property type="component" value="Chromosome"/>
</dbReference>
<dbReference type="EMBL" id="CP003156">
    <property type="protein sequence ID" value="AEV31184.1"/>
    <property type="molecule type" value="Genomic_DNA"/>
</dbReference>
<evidence type="ECO:0000256" key="5">
    <source>
        <dbReference type="SAM" id="Coils"/>
    </source>
</evidence>
<feature type="repeat" description="TPR" evidence="4">
    <location>
        <begin position="655"/>
        <end position="688"/>
    </location>
</feature>
<dbReference type="Pfam" id="PF13432">
    <property type="entry name" value="TPR_16"/>
    <property type="match status" value="4"/>
</dbReference>
<dbReference type="Gene3D" id="1.25.40.10">
    <property type="entry name" value="Tetratricopeptide repeat domain"/>
    <property type="match status" value="7"/>
</dbReference>
<keyword evidence="2" id="KW-0677">Repeat</keyword>
<keyword evidence="1 6" id="KW-0732">Signal</keyword>
<proteinExistence type="predicted"/>